<dbReference type="AlphaFoldDB" id="A0A482VXM7"/>
<keyword evidence="2" id="KW-1185">Reference proteome</keyword>
<sequence length="59" mass="7007">MEQLFLKVLRLLFFPLEFIETPSILKSRRNLIPTDLKMSMEEHLMRIYLSVLALEIALT</sequence>
<evidence type="ECO:0000313" key="2">
    <source>
        <dbReference type="Proteomes" id="UP000292052"/>
    </source>
</evidence>
<comment type="caution">
    <text evidence="1">The sequence shown here is derived from an EMBL/GenBank/DDBJ whole genome shotgun (WGS) entry which is preliminary data.</text>
</comment>
<organism evidence="1 2">
    <name type="scientific">Asbolus verrucosus</name>
    <name type="common">Desert ironclad beetle</name>
    <dbReference type="NCBI Taxonomy" id="1661398"/>
    <lineage>
        <taxon>Eukaryota</taxon>
        <taxon>Metazoa</taxon>
        <taxon>Ecdysozoa</taxon>
        <taxon>Arthropoda</taxon>
        <taxon>Hexapoda</taxon>
        <taxon>Insecta</taxon>
        <taxon>Pterygota</taxon>
        <taxon>Neoptera</taxon>
        <taxon>Endopterygota</taxon>
        <taxon>Coleoptera</taxon>
        <taxon>Polyphaga</taxon>
        <taxon>Cucujiformia</taxon>
        <taxon>Tenebrionidae</taxon>
        <taxon>Pimeliinae</taxon>
        <taxon>Asbolus</taxon>
    </lineage>
</organism>
<dbReference type="Proteomes" id="UP000292052">
    <property type="component" value="Unassembled WGS sequence"/>
</dbReference>
<gene>
    <name evidence="1" type="ORF">BDFB_009652</name>
</gene>
<protein>
    <submittedName>
        <fullName evidence="1">Uncharacterized protein</fullName>
    </submittedName>
</protein>
<name>A0A482VXM7_ASBVE</name>
<reference evidence="1 2" key="1">
    <citation type="submission" date="2017-03" db="EMBL/GenBank/DDBJ databases">
        <title>Genome of the blue death feigning beetle - Asbolus verrucosus.</title>
        <authorList>
            <person name="Rider S.D."/>
        </authorList>
    </citation>
    <scope>NUCLEOTIDE SEQUENCE [LARGE SCALE GENOMIC DNA]</scope>
    <source>
        <strain evidence="1">Butters</strain>
        <tissue evidence="1">Head and leg muscle</tissue>
    </source>
</reference>
<evidence type="ECO:0000313" key="1">
    <source>
        <dbReference type="EMBL" id="RZC37550.1"/>
    </source>
</evidence>
<dbReference type="EMBL" id="QDEB01051749">
    <property type="protein sequence ID" value="RZC37550.1"/>
    <property type="molecule type" value="Genomic_DNA"/>
</dbReference>
<proteinExistence type="predicted"/>
<accession>A0A482VXM7</accession>